<feature type="region of interest" description="Disordered" evidence="1">
    <location>
        <begin position="93"/>
        <end position="115"/>
    </location>
</feature>
<dbReference type="EMBL" id="PDNC01000177">
    <property type="protein sequence ID" value="PGG96425.1"/>
    <property type="molecule type" value="Genomic_DNA"/>
</dbReference>
<reference evidence="3 4" key="1">
    <citation type="submission" date="2017-10" db="EMBL/GenBank/DDBJ databases">
        <title>Comparative genomics in systemic dimorphic fungi from Ajellomycetaceae.</title>
        <authorList>
            <person name="Munoz J.F."/>
            <person name="Mcewen J.G."/>
            <person name="Clay O.K."/>
            <person name="Cuomo C.A."/>
        </authorList>
    </citation>
    <scope>NUCLEOTIDE SEQUENCE [LARGE SCALE GENOMIC DNA]</scope>
    <source>
        <strain evidence="3 4">UAMH130</strain>
    </source>
</reference>
<dbReference type="AlphaFoldDB" id="A0A2B7WI70"/>
<dbReference type="STRING" id="2060905.A0A2B7WI70"/>
<protein>
    <submittedName>
        <fullName evidence="3">Uncharacterized protein</fullName>
    </submittedName>
</protein>
<dbReference type="Proteomes" id="UP000224080">
    <property type="component" value="Unassembled WGS sequence"/>
</dbReference>
<evidence type="ECO:0000256" key="1">
    <source>
        <dbReference type="SAM" id="MobiDB-lite"/>
    </source>
</evidence>
<keyword evidence="2" id="KW-0732">Signal</keyword>
<keyword evidence="4" id="KW-1185">Reference proteome</keyword>
<organism evidence="3 4">
    <name type="scientific">Blastomyces parvus</name>
    <dbReference type="NCBI Taxonomy" id="2060905"/>
    <lineage>
        <taxon>Eukaryota</taxon>
        <taxon>Fungi</taxon>
        <taxon>Dikarya</taxon>
        <taxon>Ascomycota</taxon>
        <taxon>Pezizomycotina</taxon>
        <taxon>Eurotiomycetes</taxon>
        <taxon>Eurotiomycetidae</taxon>
        <taxon>Onygenales</taxon>
        <taxon>Ajellomycetaceae</taxon>
        <taxon>Blastomyces</taxon>
    </lineage>
</organism>
<dbReference type="OrthoDB" id="4188903at2759"/>
<accession>A0A2B7WI70</accession>
<evidence type="ECO:0000313" key="3">
    <source>
        <dbReference type="EMBL" id="PGG96425.1"/>
    </source>
</evidence>
<evidence type="ECO:0000313" key="4">
    <source>
        <dbReference type="Proteomes" id="UP000224080"/>
    </source>
</evidence>
<sequence length="193" mass="20036">MKPEIMKNLLLALPLLATVTSGRTLYARDYLTTREGETLNIFQGSEVAQSPEINGASFQNLGHTHASECQEQQAECAGAPDAVAAGQVQGQVQNQQADGQPLQKTQATQDAQQAQNTELAHVQDAQGQGAQQDDRAQDIGGQTVGIAGGTGVNAAQNAASTGGAVAVGADMGSECAQAIAAARRRRDVIRRSL</sequence>
<evidence type="ECO:0000256" key="2">
    <source>
        <dbReference type="SAM" id="SignalP"/>
    </source>
</evidence>
<name>A0A2B7WI70_9EURO</name>
<gene>
    <name evidence="3" type="ORF">GX51_07831</name>
</gene>
<feature type="signal peptide" evidence="2">
    <location>
        <begin position="1"/>
        <end position="22"/>
    </location>
</feature>
<feature type="chain" id="PRO_5013038621" evidence="2">
    <location>
        <begin position="23"/>
        <end position="193"/>
    </location>
</feature>
<comment type="caution">
    <text evidence="3">The sequence shown here is derived from an EMBL/GenBank/DDBJ whole genome shotgun (WGS) entry which is preliminary data.</text>
</comment>
<proteinExistence type="predicted"/>